<protein>
    <submittedName>
        <fullName evidence="1">Uncharacterized protein</fullName>
    </submittedName>
</protein>
<keyword evidence="2" id="KW-1185">Reference proteome</keyword>
<proteinExistence type="predicted"/>
<accession>A0A7Z7HRI6</accession>
<evidence type="ECO:0000313" key="2">
    <source>
        <dbReference type="Proteomes" id="UP000242886"/>
    </source>
</evidence>
<name>A0A7Z7HRI6_9PROT</name>
<sequence>MRAFVFEKPRASLANPRTNLEHLYRPGSRQKYL</sequence>
<gene>
    <name evidence="1" type="ORF">SDENCHOL_20354</name>
</gene>
<evidence type="ECO:0000313" key="1">
    <source>
        <dbReference type="EMBL" id="SMB27294.1"/>
    </source>
</evidence>
<reference evidence="1" key="1">
    <citation type="submission" date="2017-03" db="EMBL/GenBank/DDBJ databases">
        <authorList>
            <consortium name="AG Boll"/>
        </authorList>
    </citation>
    <scope>NUCLEOTIDE SEQUENCE [LARGE SCALE GENOMIC DNA]</scope>
    <source>
        <strain evidence="1">Chol</strain>
    </source>
</reference>
<organism evidence="1 2">
    <name type="scientific">Sterolibacterium denitrificans</name>
    <dbReference type="NCBI Taxonomy" id="157592"/>
    <lineage>
        <taxon>Bacteria</taxon>
        <taxon>Pseudomonadati</taxon>
        <taxon>Pseudomonadota</taxon>
        <taxon>Betaproteobacteria</taxon>
        <taxon>Nitrosomonadales</taxon>
        <taxon>Sterolibacteriaceae</taxon>
        <taxon>Sterolibacterium</taxon>
    </lineage>
</organism>
<dbReference type="EMBL" id="LT837803">
    <property type="protein sequence ID" value="SMB27294.1"/>
    <property type="molecule type" value="Genomic_DNA"/>
</dbReference>
<dbReference type="Proteomes" id="UP000242886">
    <property type="component" value="Chromosome SDENCHOL"/>
</dbReference>
<dbReference type="AlphaFoldDB" id="A0A7Z7HRI6"/>